<evidence type="ECO:0008006" key="3">
    <source>
        <dbReference type="Google" id="ProtNLM"/>
    </source>
</evidence>
<dbReference type="eggNOG" id="COG0438">
    <property type="taxonomic scope" value="Bacteria"/>
</dbReference>
<accession>Q1ASL9</accession>
<dbReference type="CAZy" id="GT4">
    <property type="family name" value="Glycosyltransferase Family 4"/>
</dbReference>
<reference evidence="1 2" key="1">
    <citation type="submission" date="2006-06" db="EMBL/GenBank/DDBJ databases">
        <title>Complete sequence of Rubrobacter xylanophilus DSM 9941.</title>
        <authorList>
            <consortium name="US DOE Joint Genome Institute"/>
            <person name="Copeland A."/>
            <person name="Lucas S."/>
            <person name="Lapidus A."/>
            <person name="Barry K."/>
            <person name="Detter J.C."/>
            <person name="Glavina del Rio T."/>
            <person name="Hammon N."/>
            <person name="Israni S."/>
            <person name="Dalin E."/>
            <person name="Tice H."/>
            <person name="Pitluck S."/>
            <person name="Munk A.C."/>
            <person name="Brettin T."/>
            <person name="Bruce D."/>
            <person name="Han C."/>
            <person name="Tapia R."/>
            <person name="Gilna P."/>
            <person name="Schmutz J."/>
            <person name="Larimer F."/>
            <person name="Land M."/>
            <person name="Hauser L."/>
            <person name="Kyrpides N."/>
            <person name="Lykidis A."/>
            <person name="da Costa M.S."/>
            <person name="Rainey F.A."/>
            <person name="Empadinhas N."/>
            <person name="Jolivet E."/>
            <person name="Battista J.R."/>
            <person name="Richardson P."/>
        </authorList>
    </citation>
    <scope>NUCLEOTIDE SEQUENCE [LARGE SCALE GENOMIC DNA]</scope>
    <source>
        <strain evidence="2">DSM 9941 / NBRC 16129 / PRD-1</strain>
    </source>
</reference>
<evidence type="ECO:0000313" key="2">
    <source>
        <dbReference type="Proteomes" id="UP000006637"/>
    </source>
</evidence>
<dbReference type="SUPFAM" id="SSF53756">
    <property type="entry name" value="UDP-Glycosyltransferase/glycogen phosphorylase"/>
    <property type="match status" value="1"/>
</dbReference>
<gene>
    <name evidence="1" type="ordered locus">Rxyl_2692</name>
</gene>
<evidence type="ECO:0000313" key="1">
    <source>
        <dbReference type="EMBL" id="ABG05609.1"/>
    </source>
</evidence>
<dbReference type="PhylomeDB" id="Q1ASL9"/>
<protein>
    <recommendedName>
        <fullName evidence="3">Glycosyl transferase, group 1</fullName>
    </recommendedName>
</protein>
<keyword evidence="2" id="KW-1185">Reference proteome</keyword>
<dbReference type="Gene3D" id="3.40.50.2000">
    <property type="entry name" value="Glycogen Phosphorylase B"/>
    <property type="match status" value="1"/>
</dbReference>
<dbReference type="Proteomes" id="UP000006637">
    <property type="component" value="Chromosome"/>
</dbReference>
<dbReference type="HOGENOM" id="CLU_041132_3_1_11"/>
<dbReference type="EMBL" id="CP000386">
    <property type="protein sequence ID" value="ABG05609.1"/>
    <property type="molecule type" value="Genomic_DNA"/>
</dbReference>
<organism evidence="1 2">
    <name type="scientific">Rubrobacter xylanophilus (strain DSM 9941 / JCM 11954 / NBRC 16129 / PRD-1)</name>
    <dbReference type="NCBI Taxonomy" id="266117"/>
    <lineage>
        <taxon>Bacteria</taxon>
        <taxon>Bacillati</taxon>
        <taxon>Actinomycetota</taxon>
        <taxon>Rubrobacteria</taxon>
        <taxon>Rubrobacterales</taxon>
        <taxon>Rubrobacteraceae</taxon>
        <taxon>Rubrobacter</taxon>
    </lineage>
</organism>
<name>Q1ASL9_RUBXD</name>
<sequence>MVLLAGIRWDFLWQRHQTLAALFARAGYPTVFVETTGLRNPRPGSGFLRKAASRLRRAARRPRGPSGGGPAVYPPLVAPPTLRAFRALNRRVFVPRAAREILALCGAPPVVIAYPPTQTTLDLVSALRPRLVLYDCSEEYAGMPGVPGDIEETEGRLLRRADLVCCTSEPLLERVRRVRPDAFLSGPGVDLGLFEPLSRKPFPGRVRTVGYFGHLSRERTDFAALRAISAAGFRVRLVGGLGEVDPSFLEAPGMDYRGEVPHRRLPEALAGVDALVLPYLVNRMTRGMAPAKLYECLATGRPVVGPPLPALVRLGGHVYLAGSPGEYVAVLRRLAELESEERRRARVELARRNTWERRFAELEAALWSRL</sequence>
<dbReference type="KEGG" id="rxy:Rxyl_2692"/>
<dbReference type="AlphaFoldDB" id="Q1ASL9"/>
<proteinExistence type="predicted"/>
<dbReference type="STRING" id="266117.Rxyl_2692"/>